<feature type="region of interest" description="Disordered" evidence="1">
    <location>
        <begin position="341"/>
        <end position="369"/>
    </location>
</feature>
<organism evidence="3 4">
    <name type="scientific">Pseudomonas cavernae</name>
    <dbReference type="NCBI Taxonomy" id="2320867"/>
    <lineage>
        <taxon>Bacteria</taxon>
        <taxon>Pseudomonadati</taxon>
        <taxon>Pseudomonadota</taxon>
        <taxon>Gammaproteobacteria</taxon>
        <taxon>Pseudomonadales</taxon>
        <taxon>Pseudomonadaceae</taxon>
        <taxon>Pseudomonas</taxon>
    </lineage>
</organism>
<dbReference type="Proteomes" id="UP000265560">
    <property type="component" value="Chromosome"/>
</dbReference>
<dbReference type="EMBL" id="CP032419">
    <property type="protein sequence ID" value="AYC31578.1"/>
    <property type="molecule type" value="Genomic_DNA"/>
</dbReference>
<feature type="chain" id="PRO_5017247828" description="Lipoprotein" evidence="2">
    <location>
        <begin position="25"/>
        <end position="369"/>
    </location>
</feature>
<sequence>MLSLRALIVALMVALTGCATPDRAADLAPPIVISASTWRQVDSDIVAASQVTTGQAQSYAHGSMQSWMDLVYRRTDADFIPWFSGYWTQKWLSMKVAWYKLSAEGETDPTVNRLAIYLQEQYQDRVLEPVAKEIDPDVVMAQATQFYVQHLGARLQEIPQRYGVPPDQFDQRLKDIPAIALASPPAHSASLYQIVHADPLDRLPAYAALIDRIRNAPGGAGDWSADAGISSVAKQTSEKLVTELATSGVASAVSAVLPRVAGMFISLGVAGFSAIAGENERSQTEAQFRQSLNAAFDEEWLELMRNPATGVLAGVYHLSGQIEGSLADSATLPLKFEPLPREAPVPGGQLLKEGRSVYGGPTDGGNADQ</sequence>
<keyword evidence="2" id="KW-0732">Signal</keyword>
<dbReference type="OrthoDB" id="7026917at2"/>
<protein>
    <recommendedName>
        <fullName evidence="5">Lipoprotein</fullName>
    </recommendedName>
</protein>
<name>A0A385Z109_9PSED</name>
<dbReference type="PROSITE" id="PS51257">
    <property type="entry name" value="PROKAR_LIPOPROTEIN"/>
    <property type="match status" value="1"/>
</dbReference>
<evidence type="ECO:0008006" key="5">
    <source>
        <dbReference type="Google" id="ProtNLM"/>
    </source>
</evidence>
<keyword evidence="4" id="KW-1185">Reference proteome</keyword>
<evidence type="ECO:0000256" key="1">
    <source>
        <dbReference type="SAM" id="MobiDB-lite"/>
    </source>
</evidence>
<dbReference type="RefSeq" id="WP_119892203.1">
    <property type="nucleotide sequence ID" value="NZ_CP032419.1"/>
</dbReference>
<feature type="signal peptide" evidence="2">
    <location>
        <begin position="1"/>
        <end position="24"/>
    </location>
</feature>
<evidence type="ECO:0000313" key="3">
    <source>
        <dbReference type="EMBL" id="AYC31578.1"/>
    </source>
</evidence>
<reference evidence="4" key="1">
    <citation type="submission" date="2018-09" db="EMBL/GenBank/DDBJ databases">
        <authorList>
            <person name="Zhu H."/>
        </authorList>
    </citation>
    <scope>NUCLEOTIDE SEQUENCE [LARGE SCALE GENOMIC DNA]</scope>
    <source>
        <strain evidence="4">K2W31S-8</strain>
    </source>
</reference>
<dbReference type="AlphaFoldDB" id="A0A385Z109"/>
<accession>A0A385Z109</accession>
<evidence type="ECO:0000256" key="2">
    <source>
        <dbReference type="SAM" id="SignalP"/>
    </source>
</evidence>
<proteinExistence type="predicted"/>
<dbReference type="KEGG" id="pcav:D3880_03835"/>
<gene>
    <name evidence="3" type="ORF">D3880_03835</name>
</gene>
<evidence type="ECO:0000313" key="4">
    <source>
        <dbReference type="Proteomes" id="UP000265560"/>
    </source>
</evidence>